<name>A0A1G9LV60_9ACTN</name>
<evidence type="ECO:0000313" key="4">
    <source>
        <dbReference type="Proteomes" id="UP000198683"/>
    </source>
</evidence>
<dbReference type="RefSeq" id="WP_090771658.1">
    <property type="nucleotide sequence ID" value="NZ_FNFB01000026.1"/>
</dbReference>
<feature type="transmembrane region" description="Helical" evidence="2">
    <location>
        <begin position="108"/>
        <end position="128"/>
    </location>
</feature>
<keyword evidence="2" id="KW-1133">Transmembrane helix</keyword>
<feature type="region of interest" description="Disordered" evidence="1">
    <location>
        <begin position="223"/>
        <end position="244"/>
    </location>
</feature>
<gene>
    <name evidence="3" type="ORF">SAMN05421874_12620</name>
</gene>
<sequence length="244" mass="24522">MRRLWAGGAVAATVVSAGAVAYAQAELPAQALLSDYALVPGGMAPVLVGMLALAGACLCLAYGLARQDPGRTAATRVLLLAGAGGLIMSAIFPTDPGTSQIGTLAGEIHRWSSAVVFTALPMAGWMLARRAGTPWWRAAPSATEAPSAAKAPSAAMTAVRAMSVAAAVTLGAYLVAHPASFTSPLVGGDAYYGLLERGLVLAEMALLVVMAVAAATSAAPAAQAAPERNALSEEPATERQRLAA</sequence>
<feature type="transmembrane region" description="Helical" evidence="2">
    <location>
        <begin position="199"/>
        <end position="222"/>
    </location>
</feature>
<keyword evidence="2" id="KW-0472">Membrane</keyword>
<dbReference type="EMBL" id="FNFB01000026">
    <property type="protein sequence ID" value="SDL65325.1"/>
    <property type="molecule type" value="Genomic_DNA"/>
</dbReference>
<dbReference type="STRING" id="683260.SAMN05421874_12620"/>
<keyword evidence="4" id="KW-1185">Reference proteome</keyword>
<evidence type="ECO:0008006" key="5">
    <source>
        <dbReference type="Google" id="ProtNLM"/>
    </source>
</evidence>
<reference evidence="3 4" key="1">
    <citation type="submission" date="2016-10" db="EMBL/GenBank/DDBJ databases">
        <authorList>
            <person name="de Groot N.N."/>
        </authorList>
    </citation>
    <scope>NUCLEOTIDE SEQUENCE [LARGE SCALE GENOMIC DNA]</scope>
    <source>
        <strain evidence="3 4">CGMCC 4.5681</strain>
    </source>
</reference>
<proteinExistence type="predicted"/>
<dbReference type="OrthoDB" id="3530459at2"/>
<dbReference type="Pfam" id="PF06197">
    <property type="entry name" value="DUF998"/>
    <property type="match status" value="1"/>
</dbReference>
<evidence type="ECO:0000256" key="2">
    <source>
        <dbReference type="SAM" id="Phobius"/>
    </source>
</evidence>
<accession>A0A1G9LV60</accession>
<organism evidence="3 4">
    <name type="scientific">Nonomuraea maritima</name>
    <dbReference type="NCBI Taxonomy" id="683260"/>
    <lineage>
        <taxon>Bacteria</taxon>
        <taxon>Bacillati</taxon>
        <taxon>Actinomycetota</taxon>
        <taxon>Actinomycetes</taxon>
        <taxon>Streptosporangiales</taxon>
        <taxon>Streptosporangiaceae</taxon>
        <taxon>Nonomuraea</taxon>
    </lineage>
</organism>
<evidence type="ECO:0000313" key="3">
    <source>
        <dbReference type="EMBL" id="SDL65325.1"/>
    </source>
</evidence>
<dbReference type="AlphaFoldDB" id="A0A1G9LV60"/>
<feature type="transmembrane region" description="Helical" evidence="2">
    <location>
        <begin position="158"/>
        <end position="179"/>
    </location>
</feature>
<feature type="transmembrane region" description="Helical" evidence="2">
    <location>
        <begin position="47"/>
        <end position="65"/>
    </location>
</feature>
<keyword evidence="2" id="KW-0812">Transmembrane</keyword>
<dbReference type="InterPro" id="IPR009339">
    <property type="entry name" value="DUF998"/>
</dbReference>
<evidence type="ECO:0000256" key="1">
    <source>
        <dbReference type="SAM" id="MobiDB-lite"/>
    </source>
</evidence>
<dbReference type="Proteomes" id="UP000198683">
    <property type="component" value="Unassembled WGS sequence"/>
</dbReference>
<protein>
    <recommendedName>
        <fullName evidence="5">DUF998 domain-containing protein</fullName>
    </recommendedName>
</protein>
<feature type="transmembrane region" description="Helical" evidence="2">
    <location>
        <begin position="77"/>
        <end position="93"/>
    </location>
</feature>